<sequence>MNMDEYDQKILTANIFIQTQAAGALYSKILSTKKDGNKSDQTPEIAALYLSVRRGEAGEVGAALSGLLALLNNDIITPIKLLSNLLADVLSAKVPAPIVQAISQVMLIMSEKDWRKRKDTNDLITTSASEKIEPEASGCLTNPFSGPPSGPVSPFVTLVRKKIDLAPLVLEECSYLLNHPDKRVQDISVSMVQPLLLYSSCLIETSSCALLLSPLLQLLREAFRSTRNSDIVSALLTAAQLTRSCSSAQLEAKMSVLCTIASIALDSHNDALQHCILPALICTLGPATEGGLSTRTLMRHIVAIVPRIEGGCDVSVGALALALPRVTTANLVTLLKCCGQLVSSSCSNPLVCCTLLSSVLQILSAPCSTVPALTSAASALAALVQHKQVTPSDLNITGNPYWSQVVRIFPSLPSLVTMVEVCNQLVVDPELSDRWLKTLAQPPTKLNTVHRLMVTAVFLYQGSPPRAVVEAARALEREVVSTRSGELELFPQLLYRLARDRDPDTRLTLLHLMPSLASNKMCVSLILKTLFSLWLSAPLRPVILRVTYDLWRVEPRVYAHLLKLIADAEQKAKQGGKWDGDLCVARAFVMAQICKDTPSQHGEELLPMLSNILNDNSSKSSVVYSSGISSNSSDPSHSLLVSTCVCCFTLDGITELIRGGVIDLRTTWRVLAPQLSKDKRPEVIAALCRMLSLAAKLQVKSDEFTAFCTNTLNILWSWTSHQNKTVVREAYLALEEFNMASFVLKMLPAHARHGIKLPDSLAATPFEAARRPEDVLTYVPGEAWISLVRGAKVSHMPYLESFVQSLIRREVAGLFKGMYLTAIQEAKRRGLKGSGGQHEPLCYDFMKEYSTLKATVAFLRSIPKDLAACGTKDEGEKLLNTLLIFLKALGQPLNRPYPALDWILLSAVQEAVNEWCQKHAKVDWDEQIRHSVFGILAKQCNKSASASTLISKYLVPSASNGLTQKDEIKLFGLMDYLGRGIPPSTLQPFITFTLNRYIGDEHQLNLLLDAVRPVLTSEFIHDTNRNALGNAIENLNDKIDPTNSALYNSYKACVADLPSKHIERLTSPSLWWEVTDERLYRAAVLRCHVAVKDQEEMALQWLNDIVDCAASLPGDRSALLKEIARALTLRYSDQESSSWFLQLLGQLLEQTKKKVPDNLVANHEHNQRILFYSDLIIISLIVWSGNYIHCGIDKIIDEPALRHQLLVSSIVSLNERSHWDQTLPQLLNFLVSSYHYLKQFLAAKKELVDSTLVIANICSALSQQMWNKVVTLCVEVSS</sequence>
<feature type="domain" description="DUF3730" evidence="1">
    <location>
        <begin position="491"/>
        <end position="732"/>
    </location>
</feature>
<evidence type="ECO:0000313" key="3">
    <source>
        <dbReference type="RefSeq" id="XP_018006398.1"/>
    </source>
</evidence>
<dbReference type="PANTHER" id="PTHR16212">
    <property type="entry name" value="FOCADHESIN FAMILY MEMBER"/>
    <property type="match status" value="1"/>
</dbReference>
<dbReference type="GO" id="GO:0060147">
    <property type="term" value="P:regulation of post-transcriptional gene silencing"/>
    <property type="evidence" value="ECO:0007669"/>
    <property type="project" value="InterPro"/>
</dbReference>
<proteinExistence type="predicted"/>
<dbReference type="AlphaFoldDB" id="A0A8B7MYQ5"/>
<evidence type="ECO:0000259" key="1">
    <source>
        <dbReference type="Pfam" id="PF12530"/>
    </source>
</evidence>
<name>A0A8B7MYQ5_HYAAZ</name>
<reference evidence="3" key="1">
    <citation type="submission" date="2025-08" db="UniProtKB">
        <authorList>
            <consortium name="RefSeq"/>
        </authorList>
    </citation>
    <scope>IDENTIFICATION</scope>
    <source>
        <tissue evidence="3">Whole organism</tissue>
    </source>
</reference>
<dbReference type="InterPro" id="IPR016024">
    <property type="entry name" value="ARM-type_fold"/>
</dbReference>
<accession>A0A8B7MYQ5</accession>
<evidence type="ECO:0000313" key="2">
    <source>
        <dbReference type="Proteomes" id="UP000694843"/>
    </source>
</evidence>
<dbReference type="Pfam" id="PF12530">
    <property type="entry name" value="DUF3730"/>
    <property type="match status" value="1"/>
</dbReference>
<dbReference type="KEGG" id="hazt:108664333"/>
<dbReference type="Proteomes" id="UP000694843">
    <property type="component" value="Unplaced"/>
</dbReference>
<dbReference type="InterPro" id="IPR045163">
    <property type="entry name" value="Focadhesin/RST1"/>
</dbReference>
<dbReference type="OrthoDB" id="6354723at2759"/>
<dbReference type="PANTHER" id="PTHR16212:SF4">
    <property type="entry name" value="FOCADHESIN"/>
    <property type="match status" value="1"/>
</dbReference>
<keyword evidence="2" id="KW-1185">Reference proteome</keyword>
<protein>
    <submittedName>
        <fullName evidence="3">Focadhesin-like</fullName>
    </submittedName>
</protein>
<dbReference type="GeneID" id="108664333"/>
<dbReference type="InterPro" id="IPR022542">
    <property type="entry name" value="FOCAD/RST1_DUF3730"/>
</dbReference>
<dbReference type="RefSeq" id="XP_018006398.1">
    <property type="nucleotide sequence ID" value="XM_018150909.2"/>
</dbReference>
<gene>
    <name evidence="3" type="primary">LOC108664333</name>
</gene>
<dbReference type="SUPFAM" id="SSF48371">
    <property type="entry name" value="ARM repeat"/>
    <property type="match status" value="1"/>
</dbReference>
<organism evidence="2 3">
    <name type="scientific">Hyalella azteca</name>
    <name type="common">Amphipod</name>
    <dbReference type="NCBI Taxonomy" id="294128"/>
    <lineage>
        <taxon>Eukaryota</taxon>
        <taxon>Metazoa</taxon>
        <taxon>Ecdysozoa</taxon>
        <taxon>Arthropoda</taxon>
        <taxon>Crustacea</taxon>
        <taxon>Multicrustacea</taxon>
        <taxon>Malacostraca</taxon>
        <taxon>Eumalacostraca</taxon>
        <taxon>Peracarida</taxon>
        <taxon>Amphipoda</taxon>
        <taxon>Senticaudata</taxon>
        <taxon>Talitrida</taxon>
        <taxon>Talitroidea</taxon>
        <taxon>Hyalellidae</taxon>
        <taxon>Hyalella</taxon>
    </lineage>
</organism>
<dbReference type="OMA" id="VANHEHN"/>